<dbReference type="Proteomes" id="UP000279227">
    <property type="component" value="Chromosome"/>
</dbReference>
<feature type="domain" description="Beta-lactamase-related" evidence="2">
    <location>
        <begin position="41"/>
        <end position="377"/>
    </location>
</feature>
<dbReference type="RefSeq" id="WP_002984385.1">
    <property type="nucleotide sequence ID" value="NZ_LR134289.1"/>
</dbReference>
<reference evidence="3 4" key="1">
    <citation type="submission" date="2018-12" db="EMBL/GenBank/DDBJ databases">
        <authorList>
            <consortium name="Pathogen Informatics"/>
        </authorList>
    </citation>
    <scope>NUCLEOTIDE SEQUENCE [LARGE SCALE GENOMIC DNA]</scope>
    <source>
        <strain evidence="3 4">NCTC11432</strain>
    </source>
</reference>
<name>A0A448B8C5_CHRGE</name>
<dbReference type="SUPFAM" id="SSF56601">
    <property type="entry name" value="beta-lactamase/transpeptidase-like"/>
    <property type="match status" value="1"/>
</dbReference>
<dbReference type="OrthoDB" id="9793489at2"/>
<dbReference type="PANTHER" id="PTHR46825">
    <property type="entry name" value="D-ALANYL-D-ALANINE-CARBOXYPEPTIDASE/ENDOPEPTIDASE AMPH"/>
    <property type="match status" value="1"/>
</dbReference>
<evidence type="ECO:0000256" key="1">
    <source>
        <dbReference type="PROSITE-ProRule" id="PRU00339"/>
    </source>
</evidence>
<keyword evidence="1" id="KW-0802">TPR repeat</keyword>
<proteinExistence type="predicted"/>
<organism evidence="3 4">
    <name type="scientific">Chryseobacterium gleum</name>
    <name type="common">Flavobacterium gleum</name>
    <dbReference type="NCBI Taxonomy" id="250"/>
    <lineage>
        <taxon>Bacteria</taxon>
        <taxon>Pseudomonadati</taxon>
        <taxon>Bacteroidota</taxon>
        <taxon>Flavobacteriia</taxon>
        <taxon>Flavobacteriales</taxon>
        <taxon>Weeksellaceae</taxon>
        <taxon>Chryseobacterium group</taxon>
        <taxon>Chryseobacterium</taxon>
    </lineage>
</organism>
<dbReference type="SMART" id="SM00028">
    <property type="entry name" value="TPR"/>
    <property type="match status" value="2"/>
</dbReference>
<evidence type="ECO:0000259" key="2">
    <source>
        <dbReference type="Pfam" id="PF00144"/>
    </source>
</evidence>
<dbReference type="InterPro" id="IPR001466">
    <property type="entry name" value="Beta-lactam-related"/>
</dbReference>
<dbReference type="PROSITE" id="PS50005">
    <property type="entry name" value="TPR"/>
    <property type="match status" value="1"/>
</dbReference>
<evidence type="ECO:0000313" key="3">
    <source>
        <dbReference type="EMBL" id="VEE10792.1"/>
    </source>
</evidence>
<evidence type="ECO:0000313" key="4">
    <source>
        <dbReference type="Proteomes" id="UP000279227"/>
    </source>
</evidence>
<dbReference type="AlphaFoldDB" id="A0A448B8C5"/>
<dbReference type="EMBL" id="LR134289">
    <property type="protein sequence ID" value="VEE10792.1"/>
    <property type="molecule type" value="Genomic_DNA"/>
</dbReference>
<sequence>MRTRKNVTKASDWRYALTKVFFILMCLIGPLSFLQSQTTKLDSYFSAKAEQGDFNGVILVAEKNKILYQKAFGFADFENKVPNTIHTRFPIGSITKLLTATAVLQLVDKKLLEPDKPVKFYLHEFPYPDITLAHLLSHTSGLPSWDIVFGKAIKEHPDTVFSNKDILKEYSKQNINLVFSPGSAHEYNNANSVFAALLIEKVTGKRYEDYMKQHILIPAGMKNTFIPTTPFFNHLPAERKNVAKLYISHMYTPLKENSDTIQTNKNYWKRFNFKGFGEIITTAEDLFRFNTALTTGKILNPSVLKTSQEAIQLNNGRTLPRGMGWQVEKDTILGKIVGHGGGLTGLLTSFVYQVDTQRLAIILDNTQQSAEDLSIDALMILAGQPLTPPGKDLARIYGHILLEKGSTPAKNELYKLKKNTTDYFLSEQQFNKLGYDFLRSGKIPQALETFRINTELFPQSYNTFDSYGEALLKDNQKEKALIMYQKSLELNPDSENGKKMIQELMK</sequence>
<dbReference type="InterPro" id="IPR011990">
    <property type="entry name" value="TPR-like_helical_dom_sf"/>
</dbReference>
<dbReference type="STRING" id="525257.HMPREF0204_11287"/>
<dbReference type="Gene3D" id="1.25.40.10">
    <property type="entry name" value="Tetratricopeptide repeat domain"/>
    <property type="match status" value="1"/>
</dbReference>
<dbReference type="InterPro" id="IPR050491">
    <property type="entry name" value="AmpC-like"/>
</dbReference>
<dbReference type="KEGG" id="cgle:NCTC11432_04417"/>
<dbReference type="PANTHER" id="PTHR46825:SF9">
    <property type="entry name" value="BETA-LACTAMASE-RELATED DOMAIN-CONTAINING PROTEIN"/>
    <property type="match status" value="1"/>
</dbReference>
<dbReference type="InterPro" id="IPR019734">
    <property type="entry name" value="TPR_rpt"/>
</dbReference>
<feature type="repeat" description="TPR" evidence="1">
    <location>
        <begin position="461"/>
        <end position="494"/>
    </location>
</feature>
<dbReference type="Pfam" id="PF00144">
    <property type="entry name" value="Beta-lactamase"/>
    <property type="match status" value="1"/>
</dbReference>
<gene>
    <name evidence="3" type="primary">pbpE_9</name>
    <name evidence="3" type="ORF">NCTC11432_04417</name>
</gene>
<accession>A0A448B8C5</accession>
<protein>
    <submittedName>
        <fullName evidence="3">Penicillin-binding protein E</fullName>
    </submittedName>
</protein>
<dbReference type="InterPro" id="IPR012338">
    <property type="entry name" value="Beta-lactam/transpept-like"/>
</dbReference>
<dbReference type="SUPFAM" id="SSF48452">
    <property type="entry name" value="TPR-like"/>
    <property type="match status" value="1"/>
</dbReference>
<dbReference type="Gene3D" id="3.40.710.10">
    <property type="entry name" value="DD-peptidase/beta-lactamase superfamily"/>
    <property type="match status" value="1"/>
</dbReference>